<dbReference type="SUPFAM" id="SSF53613">
    <property type="entry name" value="Ribokinase-like"/>
    <property type="match status" value="1"/>
</dbReference>
<protein>
    <submittedName>
        <fullName evidence="5">Carbohydrate kinase family protein</fullName>
    </submittedName>
</protein>
<feature type="domain" description="Carbohydrate kinase PfkB" evidence="4">
    <location>
        <begin position="59"/>
        <end position="310"/>
    </location>
</feature>
<dbReference type="InterPro" id="IPR002173">
    <property type="entry name" value="Carboh/pur_kinase_PfkB_CS"/>
</dbReference>
<reference evidence="5 6" key="1">
    <citation type="submission" date="2017-06" db="EMBL/GenBank/DDBJ databases">
        <title>Cultured bacterium strain Saccharothrix yanglingensis Hhs.015.</title>
        <authorList>
            <person name="Xia Y."/>
        </authorList>
    </citation>
    <scope>NUCLEOTIDE SEQUENCE [LARGE SCALE GENOMIC DNA]</scope>
    <source>
        <strain evidence="5 6">Hhs.015</strain>
    </source>
</reference>
<keyword evidence="6" id="KW-1185">Reference proteome</keyword>
<name>A0ABU0X9R6_9PSEU</name>
<evidence type="ECO:0000259" key="4">
    <source>
        <dbReference type="Pfam" id="PF00294"/>
    </source>
</evidence>
<dbReference type="PANTHER" id="PTHR10584">
    <property type="entry name" value="SUGAR KINASE"/>
    <property type="match status" value="1"/>
</dbReference>
<sequence>MRDRSGTGTRAGRSLRTPIPTADEIAGPHNGPVITHRVFVAGPVSWNRLVEVDRLPEPRPQTVFATRHWTAVGGTSAGKALNLASLGVDVVLRTVVGDDEPGRAVLAVLEDAGVEVIAEVVDQPTEQHLNLMDPRGGRVSVYLELPGLSEPRHDERALAALAAADVAVVDLAEHARPLPAAVRRAGVPLWTDLHGYDGAQEFHRDFLAAADHVFLNDDGFADHDALLAFLGTTGKPTVATLGPDGAVAVVDGEVHRVPAVPVTEVVDTNGAGDAFFSGYLVAHLGGADVPTALAAGAEQAARTLGSPGLAPGM</sequence>
<organism evidence="5 6">
    <name type="scientific">Saccharothrix yanglingensis</name>
    <dbReference type="NCBI Taxonomy" id="659496"/>
    <lineage>
        <taxon>Bacteria</taxon>
        <taxon>Bacillati</taxon>
        <taxon>Actinomycetota</taxon>
        <taxon>Actinomycetes</taxon>
        <taxon>Pseudonocardiales</taxon>
        <taxon>Pseudonocardiaceae</taxon>
        <taxon>Saccharothrix</taxon>
    </lineage>
</organism>
<evidence type="ECO:0000313" key="6">
    <source>
        <dbReference type="Proteomes" id="UP001225605"/>
    </source>
</evidence>
<keyword evidence="2 5" id="KW-0418">Kinase</keyword>
<dbReference type="Gene3D" id="3.40.1190.20">
    <property type="match status" value="1"/>
</dbReference>
<keyword evidence="1" id="KW-0808">Transferase</keyword>
<dbReference type="EMBL" id="NSDM01000024">
    <property type="protein sequence ID" value="MDQ2588881.1"/>
    <property type="molecule type" value="Genomic_DNA"/>
</dbReference>
<dbReference type="PROSITE" id="PS00584">
    <property type="entry name" value="PFKB_KINASES_2"/>
    <property type="match status" value="1"/>
</dbReference>
<dbReference type="Proteomes" id="UP001225605">
    <property type="component" value="Unassembled WGS sequence"/>
</dbReference>
<evidence type="ECO:0000256" key="1">
    <source>
        <dbReference type="ARBA" id="ARBA00022679"/>
    </source>
</evidence>
<proteinExistence type="predicted"/>
<dbReference type="InterPro" id="IPR029056">
    <property type="entry name" value="Ribokinase-like"/>
</dbReference>
<comment type="caution">
    <text evidence="5">The sequence shown here is derived from an EMBL/GenBank/DDBJ whole genome shotgun (WGS) entry which is preliminary data.</text>
</comment>
<gene>
    <name evidence="5" type="ORF">CKY47_34050</name>
</gene>
<dbReference type="GO" id="GO:0016301">
    <property type="term" value="F:kinase activity"/>
    <property type="evidence" value="ECO:0007669"/>
    <property type="project" value="UniProtKB-KW"/>
</dbReference>
<evidence type="ECO:0000256" key="2">
    <source>
        <dbReference type="ARBA" id="ARBA00022777"/>
    </source>
</evidence>
<dbReference type="InterPro" id="IPR011611">
    <property type="entry name" value="PfkB_dom"/>
</dbReference>
<dbReference type="Pfam" id="PF00294">
    <property type="entry name" value="PfkB"/>
    <property type="match status" value="1"/>
</dbReference>
<feature type="region of interest" description="Disordered" evidence="3">
    <location>
        <begin position="1"/>
        <end position="28"/>
    </location>
</feature>
<evidence type="ECO:0000313" key="5">
    <source>
        <dbReference type="EMBL" id="MDQ2588881.1"/>
    </source>
</evidence>
<dbReference type="PANTHER" id="PTHR10584:SF166">
    <property type="entry name" value="RIBOKINASE"/>
    <property type="match status" value="1"/>
</dbReference>
<accession>A0ABU0X9R6</accession>
<evidence type="ECO:0000256" key="3">
    <source>
        <dbReference type="SAM" id="MobiDB-lite"/>
    </source>
</evidence>